<accession>A0A4D4N1V5</accession>
<comment type="caution">
    <text evidence="1">The sequence shown here is derived from an EMBL/GenBank/DDBJ whole genome shotgun (WGS) entry which is preliminary data.</text>
</comment>
<evidence type="ECO:0000313" key="1">
    <source>
        <dbReference type="EMBL" id="GDY77665.1"/>
    </source>
</evidence>
<name>A0A4D4N1V5_STRAX</name>
<proteinExistence type="predicted"/>
<dbReference type="EMBL" id="BJHY01000001">
    <property type="protein sequence ID" value="GDY77665.1"/>
    <property type="molecule type" value="Genomic_DNA"/>
</dbReference>
<organism evidence="1 2">
    <name type="scientific">Streptomyces avermitilis</name>
    <dbReference type="NCBI Taxonomy" id="33903"/>
    <lineage>
        <taxon>Bacteria</taxon>
        <taxon>Bacillati</taxon>
        <taxon>Actinomycetota</taxon>
        <taxon>Actinomycetes</taxon>
        <taxon>Kitasatosporales</taxon>
        <taxon>Streptomycetaceae</taxon>
        <taxon>Streptomyces</taxon>
    </lineage>
</organism>
<protein>
    <submittedName>
        <fullName evidence="1">Uncharacterized protein</fullName>
    </submittedName>
</protein>
<sequence>MAVDQGQAHGERLREAHQGVVDRRVAVRVELTHDLADDAGALHIAAVGAQAHLVHLIDDPAVHRLEAVAGVRQGTGVDDRVRVLEEGALHLVDDVDVEDPLLEVVGRRGLRAAAGHRCCGSFTNMNGI</sequence>
<evidence type="ECO:0000313" key="2">
    <source>
        <dbReference type="Proteomes" id="UP000299211"/>
    </source>
</evidence>
<reference evidence="1 2" key="1">
    <citation type="submission" date="2019-04" db="EMBL/GenBank/DDBJ databases">
        <title>Draft genome sequences of Streptomyces avermitilis ATCC 31267.</title>
        <authorList>
            <person name="Komaki H."/>
            <person name="Tamura T."/>
            <person name="Hosoyama A."/>
        </authorList>
    </citation>
    <scope>NUCLEOTIDE SEQUENCE [LARGE SCALE GENOMIC DNA]</scope>
    <source>
        <strain evidence="1 2">ATCC 31267</strain>
    </source>
</reference>
<dbReference type="Proteomes" id="UP000299211">
    <property type="component" value="Unassembled WGS sequence"/>
</dbReference>
<dbReference type="AlphaFoldDB" id="A0A4D4N1V5"/>
<gene>
    <name evidence="1" type="ORF">SAV31267_071500</name>
</gene>